<protein>
    <recommendedName>
        <fullName evidence="1">site-specific DNA-methyltransferase (adenine-specific)</fullName>
        <ecNumber evidence="1">2.1.1.72</ecNumber>
    </recommendedName>
</protein>
<evidence type="ECO:0000256" key="5">
    <source>
        <dbReference type="ARBA" id="ARBA00022747"/>
    </source>
</evidence>
<organism evidence="9 10">
    <name type="scientific">Listeria booriae</name>
    <dbReference type="NCBI Taxonomy" id="1552123"/>
    <lineage>
        <taxon>Bacteria</taxon>
        <taxon>Bacillati</taxon>
        <taxon>Bacillota</taxon>
        <taxon>Bacilli</taxon>
        <taxon>Bacillales</taxon>
        <taxon>Listeriaceae</taxon>
        <taxon>Listeria</taxon>
    </lineage>
</organism>
<evidence type="ECO:0000256" key="1">
    <source>
        <dbReference type="ARBA" id="ARBA00011900"/>
    </source>
</evidence>
<dbReference type="PANTHER" id="PTHR33841:SF6">
    <property type="entry name" value="TYPE II METHYLTRANSFERASE M.HINDII"/>
    <property type="match status" value="1"/>
</dbReference>
<reference evidence="9 10" key="1">
    <citation type="submission" date="2020-03" db="EMBL/GenBank/DDBJ databases">
        <title>Soil Listeria distribution.</title>
        <authorList>
            <person name="Liao J."/>
            <person name="Wiedmann M."/>
        </authorList>
    </citation>
    <scope>NUCLEOTIDE SEQUENCE [LARGE SCALE GENOMIC DNA]</scope>
    <source>
        <strain evidence="9 10">FSL L7-1816</strain>
    </source>
</reference>
<dbReference type="Gene3D" id="3.40.50.150">
    <property type="entry name" value="Vaccinia Virus protein VP39"/>
    <property type="match status" value="1"/>
</dbReference>
<keyword evidence="2 9" id="KW-0489">Methyltransferase</keyword>
<dbReference type="AlphaFoldDB" id="A0A841Y3L2"/>
<dbReference type="GO" id="GO:0032259">
    <property type="term" value="P:methylation"/>
    <property type="evidence" value="ECO:0007669"/>
    <property type="project" value="UniProtKB-KW"/>
</dbReference>
<dbReference type="InterPro" id="IPR002052">
    <property type="entry name" value="DNA_methylase_N6_adenine_CS"/>
</dbReference>
<gene>
    <name evidence="9" type="ORF">HB811_09020</name>
</gene>
<dbReference type="SUPFAM" id="SSF53335">
    <property type="entry name" value="S-adenosyl-L-methionine-dependent methyltransferases"/>
    <property type="match status" value="1"/>
</dbReference>
<dbReference type="GO" id="GO:0003677">
    <property type="term" value="F:DNA binding"/>
    <property type="evidence" value="ECO:0007669"/>
    <property type="project" value="UniProtKB-KW"/>
</dbReference>
<evidence type="ECO:0000259" key="8">
    <source>
        <dbReference type="Pfam" id="PF07669"/>
    </source>
</evidence>
<dbReference type="InterPro" id="IPR011639">
    <property type="entry name" value="MethylTrfase_TaqI-like_dom"/>
</dbReference>
<evidence type="ECO:0000256" key="3">
    <source>
        <dbReference type="ARBA" id="ARBA00022679"/>
    </source>
</evidence>
<dbReference type="GO" id="GO:0009307">
    <property type="term" value="P:DNA restriction-modification system"/>
    <property type="evidence" value="ECO:0007669"/>
    <property type="project" value="UniProtKB-KW"/>
</dbReference>
<keyword evidence="5" id="KW-0680">Restriction system</keyword>
<evidence type="ECO:0000313" key="10">
    <source>
        <dbReference type="Proteomes" id="UP000543379"/>
    </source>
</evidence>
<dbReference type="PRINTS" id="PR00507">
    <property type="entry name" value="N12N6MTFRASE"/>
</dbReference>
<dbReference type="PANTHER" id="PTHR33841">
    <property type="entry name" value="DNA METHYLTRANSFERASE YEEA-RELATED"/>
    <property type="match status" value="1"/>
</dbReference>
<evidence type="ECO:0000256" key="2">
    <source>
        <dbReference type="ARBA" id="ARBA00022603"/>
    </source>
</evidence>
<dbReference type="EC" id="2.1.1.72" evidence="1"/>
<keyword evidence="4" id="KW-0949">S-adenosyl-L-methionine</keyword>
<proteinExistence type="predicted"/>
<evidence type="ECO:0000313" key="9">
    <source>
        <dbReference type="EMBL" id="MBC1316915.1"/>
    </source>
</evidence>
<feature type="domain" description="Type II methyltransferase M.TaqI-like" evidence="8">
    <location>
        <begin position="75"/>
        <end position="214"/>
    </location>
</feature>
<evidence type="ECO:0000256" key="7">
    <source>
        <dbReference type="ARBA" id="ARBA00047942"/>
    </source>
</evidence>
<comment type="catalytic activity">
    <reaction evidence="7">
        <text>a 2'-deoxyadenosine in DNA + S-adenosyl-L-methionine = an N(6)-methyl-2'-deoxyadenosine in DNA + S-adenosyl-L-homocysteine + H(+)</text>
        <dbReference type="Rhea" id="RHEA:15197"/>
        <dbReference type="Rhea" id="RHEA-COMP:12418"/>
        <dbReference type="Rhea" id="RHEA-COMP:12419"/>
        <dbReference type="ChEBI" id="CHEBI:15378"/>
        <dbReference type="ChEBI" id="CHEBI:57856"/>
        <dbReference type="ChEBI" id="CHEBI:59789"/>
        <dbReference type="ChEBI" id="CHEBI:90615"/>
        <dbReference type="ChEBI" id="CHEBI:90616"/>
        <dbReference type="EC" id="2.1.1.72"/>
    </reaction>
</comment>
<dbReference type="GO" id="GO:0009007">
    <property type="term" value="F:site-specific DNA-methyltransferase (adenine-specific) activity"/>
    <property type="evidence" value="ECO:0007669"/>
    <property type="project" value="UniProtKB-EC"/>
</dbReference>
<dbReference type="RefSeq" id="WP_185382392.1">
    <property type="nucleotide sequence ID" value="NZ_JAAROV010000002.1"/>
</dbReference>
<dbReference type="InterPro" id="IPR050953">
    <property type="entry name" value="N4_N6_ade-DNA_methylase"/>
</dbReference>
<dbReference type="Pfam" id="PF07669">
    <property type="entry name" value="Eco57I"/>
    <property type="match status" value="1"/>
</dbReference>
<accession>A0A841Y3L2</accession>
<name>A0A841Y3L2_9LIST</name>
<dbReference type="Proteomes" id="UP000543379">
    <property type="component" value="Unassembled WGS sequence"/>
</dbReference>
<dbReference type="InterPro" id="IPR029063">
    <property type="entry name" value="SAM-dependent_MTases_sf"/>
</dbReference>
<keyword evidence="3" id="KW-0808">Transferase</keyword>
<dbReference type="EMBL" id="JAAROV010000002">
    <property type="protein sequence ID" value="MBC1316915.1"/>
    <property type="molecule type" value="Genomic_DNA"/>
</dbReference>
<dbReference type="CDD" id="cd02440">
    <property type="entry name" value="AdoMet_MTases"/>
    <property type="match status" value="1"/>
</dbReference>
<evidence type="ECO:0000256" key="6">
    <source>
        <dbReference type="ARBA" id="ARBA00023125"/>
    </source>
</evidence>
<sequence>MAIIKANHKVFTPNNIVKKMLDISGYKKDLYGKKILENSCGIGNFLIEIVRRYIKDGRVNALSNSQISEGLEKDIYGVEIDKELYELCIQQLNIILDSEQIPRLSWKIYNTDALSFNMDMKFDFIVGNPPYIAYSALNHEQRLFIKENYQVCQFGKPDYYFAFIESSLSKLNADGKLVYIVPNNFFKTASGEILRNFIKDRLKEIYDYKSISVFRKIMTNSVIILLENSVYADKVKYFDMENVTKEKKHRYIDKMKLDGKWTFDYSQKMKGSLLFSDYFSSSISVATQLNKVFVLKEHTTQEQKKDMIFNGRDYIEKGLVKDAISPKNINKSPKEYIIFPYFYENKALQKYSEEQLKISFPLGYKYLLGKKELLLKRDADKGAKWYEYGRSQALAKLEQPKLVLSTIVTHRVIIEEYDKDVIPYSGIFIVQKEVYSLSIAKKILQSSEFMDYIKNVGVYVSGSSLRFSSKDIDNYRFDAKLLND</sequence>
<keyword evidence="6" id="KW-0238">DNA-binding</keyword>
<evidence type="ECO:0000256" key="4">
    <source>
        <dbReference type="ARBA" id="ARBA00022691"/>
    </source>
</evidence>
<comment type="caution">
    <text evidence="9">The sequence shown here is derived from an EMBL/GenBank/DDBJ whole genome shotgun (WGS) entry which is preliminary data.</text>
</comment>
<dbReference type="PROSITE" id="PS00092">
    <property type="entry name" value="N6_MTASE"/>
    <property type="match status" value="1"/>
</dbReference>